<comment type="caution">
    <text evidence="5">The sequence shown here is derived from an EMBL/GenBank/DDBJ whole genome shotgun (WGS) entry which is preliminary data.</text>
</comment>
<keyword evidence="6" id="KW-1185">Reference proteome</keyword>
<dbReference type="InterPro" id="IPR000551">
    <property type="entry name" value="MerR-type_HTH_dom"/>
</dbReference>
<organism evidence="5 6">
    <name type="scientific">Hamadaea flava</name>
    <dbReference type="NCBI Taxonomy" id="1742688"/>
    <lineage>
        <taxon>Bacteria</taxon>
        <taxon>Bacillati</taxon>
        <taxon>Actinomycetota</taxon>
        <taxon>Actinomycetes</taxon>
        <taxon>Micromonosporales</taxon>
        <taxon>Micromonosporaceae</taxon>
        <taxon>Hamadaea</taxon>
    </lineage>
</organism>
<dbReference type="Gene3D" id="1.10.1660.10">
    <property type="match status" value="1"/>
</dbReference>
<evidence type="ECO:0000313" key="6">
    <source>
        <dbReference type="Proteomes" id="UP001595816"/>
    </source>
</evidence>
<dbReference type="InterPro" id="IPR047057">
    <property type="entry name" value="MerR_fam"/>
</dbReference>
<dbReference type="SMART" id="SM00422">
    <property type="entry name" value="HTH_MERR"/>
    <property type="match status" value="1"/>
</dbReference>
<reference evidence="6" key="1">
    <citation type="journal article" date="2019" name="Int. J. Syst. Evol. Microbiol.">
        <title>The Global Catalogue of Microorganisms (GCM) 10K type strain sequencing project: providing services to taxonomists for standard genome sequencing and annotation.</title>
        <authorList>
            <consortium name="The Broad Institute Genomics Platform"/>
            <consortium name="The Broad Institute Genome Sequencing Center for Infectious Disease"/>
            <person name="Wu L."/>
            <person name="Ma J."/>
        </authorList>
    </citation>
    <scope>NUCLEOTIDE SEQUENCE [LARGE SCALE GENOMIC DNA]</scope>
    <source>
        <strain evidence="6">CGMCC 4.7289</strain>
    </source>
</reference>
<keyword evidence="2" id="KW-0238">DNA-binding</keyword>
<accession>A0ABV8M109</accession>
<sequence length="121" mass="13253">MRIGELAERAGLSTDTVRFYEKVGLVASRRLSNGYRDFPPETLPWLEYVRTAQRLGFSLAEIVRTGERLKDSPDSAAALSALFAEKIDVIDARMADLAQLRSELADRVGTACPLQVAATPA</sequence>
<dbReference type="PANTHER" id="PTHR30204">
    <property type="entry name" value="REDOX-CYCLING DRUG-SENSING TRANSCRIPTIONAL ACTIVATOR SOXR"/>
    <property type="match status" value="1"/>
</dbReference>
<feature type="domain" description="HTH merR-type" evidence="4">
    <location>
        <begin position="1"/>
        <end position="68"/>
    </location>
</feature>
<dbReference type="Pfam" id="PF13411">
    <property type="entry name" value="MerR_1"/>
    <property type="match status" value="1"/>
</dbReference>
<protein>
    <submittedName>
        <fullName evidence="5">MerR family transcriptional regulator</fullName>
    </submittedName>
</protein>
<gene>
    <name evidence="5" type="ORF">ACFOZ4_37075</name>
</gene>
<dbReference type="SUPFAM" id="SSF46955">
    <property type="entry name" value="Putative DNA-binding domain"/>
    <property type="match status" value="1"/>
</dbReference>
<evidence type="ECO:0000256" key="3">
    <source>
        <dbReference type="ARBA" id="ARBA00023163"/>
    </source>
</evidence>
<dbReference type="PROSITE" id="PS50937">
    <property type="entry name" value="HTH_MERR_2"/>
    <property type="match status" value="1"/>
</dbReference>
<evidence type="ECO:0000256" key="1">
    <source>
        <dbReference type="ARBA" id="ARBA00023015"/>
    </source>
</evidence>
<evidence type="ECO:0000256" key="2">
    <source>
        <dbReference type="ARBA" id="ARBA00023125"/>
    </source>
</evidence>
<dbReference type="EMBL" id="JBHSAY010000029">
    <property type="protein sequence ID" value="MFC4136253.1"/>
    <property type="molecule type" value="Genomic_DNA"/>
</dbReference>
<dbReference type="RefSeq" id="WP_253751224.1">
    <property type="nucleotide sequence ID" value="NZ_JAMZDZ010000001.1"/>
</dbReference>
<dbReference type="PANTHER" id="PTHR30204:SF94">
    <property type="entry name" value="HEAVY METAL-DEPENDENT TRANSCRIPTIONAL REGULATOR HI_0293-RELATED"/>
    <property type="match status" value="1"/>
</dbReference>
<keyword evidence="1" id="KW-0805">Transcription regulation</keyword>
<keyword evidence="3" id="KW-0804">Transcription</keyword>
<dbReference type="PROSITE" id="PS00552">
    <property type="entry name" value="HTH_MERR_1"/>
    <property type="match status" value="1"/>
</dbReference>
<dbReference type="Proteomes" id="UP001595816">
    <property type="component" value="Unassembled WGS sequence"/>
</dbReference>
<proteinExistence type="predicted"/>
<evidence type="ECO:0000313" key="5">
    <source>
        <dbReference type="EMBL" id="MFC4136253.1"/>
    </source>
</evidence>
<name>A0ABV8M109_9ACTN</name>
<dbReference type="PRINTS" id="PR00040">
    <property type="entry name" value="HTHMERR"/>
</dbReference>
<dbReference type="InterPro" id="IPR009061">
    <property type="entry name" value="DNA-bd_dom_put_sf"/>
</dbReference>
<evidence type="ECO:0000259" key="4">
    <source>
        <dbReference type="PROSITE" id="PS50937"/>
    </source>
</evidence>